<dbReference type="HAMAP" id="MF_01201">
    <property type="entry name" value="Ala_racemase"/>
    <property type="match status" value="1"/>
</dbReference>
<dbReference type="InterPro" id="IPR029066">
    <property type="entry name" value="PLP-binding_barrel"/>
</dbReference>
<dbReference type="GO" id="GO:0008784">
    <property type="term" value="F:alanine racemase activity"/>
    <property type="evidence" value="ECO:0007669"/>
    <property type="project" value="UniProtKB-UniRule"/>
</dbReference>
<name>A0A1F6U0J6_9PROT</name>
<feature type="binding site" evidence="9 11">
    <location>
        <position position="131"/>
    </location>
    <ligand>
        <name>substrate</name>
    </ligand>
</feature>
<evidence type="ECO:0000256" key="8">
    <source>
        <dbReference type="ARBA" id="ARBA00037912"/>
    </source>
</evidence>
<evidence type="ECO:0000256" key="4">
    <source>
        <dbReference type="ARBA" id="ARBA00007880"/>
    </source>
</evidence>
<dbReference type="AlphaFoldDB" id="A0A1F6U0J6"/>
<evidence type="ECO:0000256" key="11">
    <source>
        <dbReference type="PIRSR" id="PIRSR600821-52"/>
    </source>
</evidence>
<dbReference type="InterPro" id="IPR020622">
    <property type="entry name" value="Ala_racemase_pyridoxalP-BS"/>
</dbReference>
<dbReference type="SUPFAM" id="SSF51419">
    <property type="entry name" value="PLP-binding barrel"/>
    <property type="match status" value="1"/>
</dbReference>
<dbReference type="PANTHER" id="PTHR30511:SF4">
    <property type="entry name" value="ALANINE RACEMASE, BIOSYNTHETIC"/>
    <property type="match status" value="1"/>
</dbReference>
<accession>A0A1F6U0J6</accession>
<feature type="binding site" evidence="9 11">
    <location>
        <position position="303"/>
    </location>
    <ligand>
        <name>substrate</name>
    </ligand>
</feature>
<evidence type="ECO:0000259" key="12">
    <source>
        <dbReference type="SMART" id="SM01005"/>
    </source>
</evidence>
<proteinExistence type="inferred from homology"/>
<evidence type="ECO:0000256" key="1">
    <source>
        <dbReference type="ARBA" id="ARBA00000316"/>
    </source>
</evidence>
<evidence type="ECO:0000256" key="9">
    <source>
        <dbReference type="HAMAP-Rule" id="MF_01201"/>
    </source>
</evidence>
<dbReference type="EC" id="5.1.1.1" evidence="5 9"/>
<dbReference type="GO" id="GO:0005829">
    <property type="term" value="C:cytosol"/>
    <property type="evidence" value="ECO:0007669"/>
    <property type="project" value="TreeGrafter"/>
</dbReference>
<dbReference type="UniPathway" id="UPA00042">
    <property type="reaction ID" value="UER00497"/>
</dbReference>
<dbReference type="FunFam" id="2.40.37.10:FF:000002">
    <property type="entry name" value="Alanine racemase"/>
    <property type="match status" value="1"/>
</dbReference>
<comment type="function">
    <text evidence="9">Catalyzes the interconversion of L-alanine and D-alanine. May also act on other amino acids.</text>
</comment>
<dbReference type="GO" id="GO:0030632">
    <property type="term" value="P:D-alanine biosynthetic process"/>
    <property type="evidence" value="ECO:0007669"/>
    <property type="project" value="UniProtKB-UniRule"/>
</dbReference>
<dbReference type="Proteomes" id="UP000179037">
    <property type="component" value="Unassembled WGS sequence"/>
</dbReference>
<dbReference type="Gene3D" id="3.20.20.10">
    <property type="entry name" value="Alanine racemase"/>
    <property type="match status" value="1"/>
</dbReference>
<dbReference type="Pfam" id="PF00842">
    <property type="entry name" value="Ala_racemase_C"/>
    <property type="match status" value="1"/>
</dbReference>
<sequence>MSRPARALLDAGALKHNLQQVRLHAQRSRVMAIVKANAYGHGLAWVARTLGESADAFGVSSIEEGLQLRAAGVTRPVCLLEGFFSADELPLLSKQRLEPVIHHDGQLRALEQASPLLRLTVWIKVDTGMHRLGFPPVAVENIVKQLRNSRAVTGVRIMSHFARAEFPNDDVTRSQINDFAKLIRNLELETSLANSAGILAWPSSHFDWVRPGIMLYGASPLMDKDAATLDLKPVMTLESALIAVPPRKKGDAIGYGGDWRCPEDMPVGVAAIGYGDGYPRHAPPGTPVLVNGRRVPTVGRVSMDMITLDLRTQPQAKVGDPVVLWGQGLPVEQVAQSAGTVSYELLCQVTERIPRVVV</sequence>
<evidence type="ECO:0000313" key="13">
    <source>
        <dbReference type="EMBL" id="OGI50904.1"/>
    </source>
</evidence>
<comment type="pathway">
    <text evidence="8 9">Amino-acid biosynthesis; D-alanine biosynthesis; D-alanine from L-alanine: step 1/1.</text>
</comment>
<dbReference type="PRINTS" id="PR00992">
    <property type="entry name" value="ALARACEMASE"/>
</dbReference>
<dbReference type="InterPro" id="IPR000821">
    <property type="entry name" value="Ala_racemase"/>
</dbReference>
<dbReference type="SUPFAM" id="SSF50621">
    <property type="entry name" value="Alanine racemase C-terminal domain-like"/>
    <property type="match status" value="1"/>
</dbReference>
<comment type="caution">
    <text evidence="13">The sequence shown here is derived from an EMBL/GenBank/DDBJ whole genome shotgun (WGS) entry which is preliminary data.</text>
</comment>
<dbReference type="FunFam" id="3.20.20.10:FF:000002">
    <property type="entry name" value="Alanine racemase"/>
    <property type="match status" value="1"/>
</dbReference>
<keyword evidence="6 9" id="KW-0663">Pyridoxal phosphate</keyword>
<evidence type="ECO:0000256" key="10">
    <source>
        <dbReference type="PIRSR" id="PIRSR600821-50"/>
    </source>
</evidence>
<comment type="cofactor">
    <cofactor evidence="2 9 10">
        <name>pyridoxal 5'-phosphate</name>
        <dbReference type="ChEBI" id="CHEBI:597326"/>
    </cofactor>
</comment>
<dbReference type="STRING" id="1817768.A3A87_03370"/>
<dbReference type="Pfam" id="PF01168">
    <property type="entry name" value="Ala_racemase_N"/>
    <property type="match status" value="1"/>
</dbReference>
<feature type="active site" description="Proton acceptor; specific for D-alanine" evidence="9">
    <location>
        <position position="35"/>
    </location>
</feature>
<evidence type="ECO:0000256" key="7">
    <source>
        <dbReference type="ARBA" id="ARBA00023235"/>
    </source>
</evidence>
<dbReference type="InterPro" id="IPR011079">
    <property type="entry name" value="Ala_racemase_C"/>
</dbReference>
<dbReference type="InterPro" id="IPR009006">
    <property type="entry name" value="Ala_racemase/Decarboxylase_C"/>
</dbReference>
<keyword evidence="7 9" id="KW-0413">Isomerase</keyword>
<gene>
    <name evidence="13" type="ORF">A3A87_03370</name>
</gene>
<dbReference type="Gene3D" id="2.40.37.10">
    <property type="entry name" value="Lyase, Ornithine Decarboxylase, Chain A, domain 1"/>
    <property type="match status" value="1"/>
</dbReference>
<dbReference type="InterPro" id="IPR001608">
    <property type="entry name" value="Ala_racemase_N"/>
</dbReference>
<evidence type="ECO:0000256" key="3">
    <source>
        <dbReference type="ARBA" id="ARBA00004752"/>
    </source>
</evidence>
<dbReference type="SMART" id="SM01005">
    <property type="entry name" value="Ala_racemase_C"/>
    <property type="match status" value="1"/>
</dbReference>
<evidence type="ECO:0000256" key="2">
    <source>
        <dbReference type="ARBA" id="ARBA00001933"/>
    </source>
</evidence>
<dbReference type="GO" id="GO:0030170">
    <property type="term" value="F:pyridoxal phosphate binding"/>
    <property type="evidence" value="ECO:0007669"/>
    <property type="project" value="UniProtKB-UniRule"/>
</dbReference>
<evidence type="ECO:0000256" key="6">
    <source>
        <dbReference type="ARBA" id="ARBA00022898"/>
    </source>
</evidence>
<dbReference type="EMBL" id="MFTC01000057">
    <property type="protein sequence ID" value="OGI50904.1"/>
    <property type="molecule type" value="Genomic_DNA"/>
</dbReference>
<reference evidence="13 14" key="1">
    <citation type="journal article" date="2016" name="Nat. Commun.">
        <title>Thousands of microbial genomes shed light on interconnected biogeochemical processes in an aquifer system.</title>
        <authorList>
            <person name="Anantharaman K."/>
            <person name="Brown C.T."/>
            <person name="Hug L.A."/>
            <person name="Sharon I."/>
            <person name="Castelle C.J."/>
            <person name="Probst A.J."/>
            <person name="Thomas B.C."/>
            <person name="Singh A."/>
            <person name="Wilkins M.J."/>
            <person name="Karaoz U."/>
            <person name="Brodie E.L."/>
            <person name="Williams K.H."/>
            <person name="Hubbard S.S."/>
            <person name="Banfield J.F."/>
        </authorList>
    </citation>
    <scope>NUCLEOTIDE SEQUENCE [LARGE SCALE GENOMIC DNA]</scope>
</reference>
<organism evidence="13 14">
    <name type="scientific">Candidatus Muproteobacteria bacterium RIFCSPLOWO2_01_FULL_60_18</name>
    <dbReference type="NCBI Taxonomy" id="1817768"/>
    <lineage>
        <taxon>Bacteria</taxon>
        <taxon>Pseudomonadati</taxon>
        <taxon>Pseudomonadota</taxon>
        <taxon>Candidatus Muproteobacteria</taxon>
    </lineage>
</organism>
<evidence type="ECO:0000256" key="5">
    <source>
        <dbReference type="ARBA" id="ARBA00013089"/>
    </source>
</evidence>
<comment type="pathway">
    <text evidence="3">Cell wall biogenesis; peptidoglycan biosynthesis.</text>
</comment>
<comment type="catalytic activity">
    <reaction evidence="1 9">
        <text>L-alanine = D-alanine</text>
        <dbReference type="Rhea" id="RHEA:20249"/>
        <dbReference type="ChEBI" id="CHEBI:57416"/>
        <dbReference type="ChEBI" id="CHEBI:57972"/>
        <dbReference type="EC" id="5.1.1.1"/>
    </reaction>
</comment>
<feature type="domain" description="Alanine racemase C-terminal" evidence="12">
    <location>
        <begin position="234"/>
        <end position="358"/>
    </location>
</feature>
<dbReference type="CDD" id="cd06827">
    <property type="entry name" value="PLPDE_III_AR_proteobact"/>
    <property type="match status" value="1"/>
</dbReference>
<dbReference type="NCBIfam" id="TIGR00492">
    <property type="entry name" value="alr"/>
    <property type="match status" value="1"/>
</dbReference>
<comment type="similarity">
    <text evidence="4 9">Belongs to the alanine racemase family.</text>
</comment>
<feature type="active site" description="Proton acceptor; specific for L-alanine" evidence="9">
    <location>
        <position position="255"/>
    </location>
</feature>
<evidence type="ECO:0000313" key="14">
    <source>
        <dbReference type="Proteomes" id="UP000179037"/>
    </source>
</evidence>
<feature type="modified residue" description="N6-(pyridoxal phosphate)lysine" evidence="9 10">
    <location>
        <position position="35"/>
    </location>
</feature>
<dbReference type="PROSITE" id="PS00395">
    <property type="entry name" value="ALANINE_RACEMASE"/>
    <property type="match status" value="1"/>
</dbReference>
<dbReference type="PANTHER" id="PTHR30511">
    <property type="entry name" value="ALANINE RACEMASE"/>
    <property type="match status" value="1"/>
</dbReference>
<protein>
    <recommendedName>
        <fullName evidence="5 9">Alanine racemase</fullName>
        <ecNumber evidence="5 9">5.1.1.1</ecNumber>
    </recommendedName>
</protein>